<proteinExistence type="inferred from homology"/>
<dbReference type="InterPro" id="IPR010998">
    <property type="entry name" value="Integrase_recombinase_N"/>
</dbReference>
<dbReference type="Gene3D" id="3.30.160.390">
    <property type="entry name" value="Integrase, DNA-binding domain"/>
    <property type="match status" value="1"/>
</dbReference>
<dbReference type="Pfam" id="PF13356">
    <property type="entry name" value="Arm-DNA-bind_3"/>
    <property type="match status" value="1"/>
</dbReference>
<dbReference type="GO" id="GO:0003677">
    <property type="term" value="F:DNA binding"/>
    <property type="evidence" value="ECO:0007669"/>
    <property type="project" value="UniProtKB-KW"/>
</dbReference>
<evidence type="ECO:0000259" key="4">
    <source>
        <dbReference type="Pfam" id="PF13356"/>
    </source>
</evidence>
<dbReference type="RefSeq" id="WP_148756534.1">
    <property type="nucleotide sequence ID" value="NZ_VSSR01000119.1"/>
</dbReference>
<keyword evidence="3" id="KW-0238">DNA-binding</keyword>
<dbReference type="InterPro" id="IPR011010">
    <property type="entry name" value="DNA_brk_join_enz"/>
</dbReference>
<organism evidence="5 6">
    <name type="scientific">Bradyrhizobium cytisi</name>
    <dbReference type="NCBI Taxonomy" id="515489"/>
    <lineage>
        <taxon>Bacteria</taxon>
        <taxon>Pseudomonadati</taxon>
        <taxon>Pseudomonadota</taxon>
        <taxon>Alphaproteobacteria</taxon>
        <taxon>Hyphomicrobiales</taxon>
        <taxon>Nitrobacteraceae</taxon>
        <taxon>Bradyrhizobium</taxon>
    </lineage>
</organism>
<accession>A0A5S4VXY5</accession>
<evidence type="ECO:0000313" key="5">
    <source>
        <dbReference type="EMBL" id="TYL70955.1"/>
    </source>
</evidence>
<dbReference type="Gene3D" id="1.10.150.130">
    <property type="match status" value="1"/>
</dbReference>
<dbReference type="InterPro" id="IPR050808">
    <property type="entry name" value="Phage_Integrase"/>
</dbReference>
<evidence type="ECO:0000313" key="6">
    <source>
        <dbReference type="Proteomes" id="UP000324853"/>
    </source>
</evidence>
<evidence type="ECO:0000256" key="1">
    <source>
        <dbReference type="ARBA" id="ARBA00008857"/>
    </source>
</evidence>
<dbReference type="InterPro" id="IPR038488">
    <property type="entry name" value="Integrase_DNA-bd_sf"/>
</dbReference>
<comment type="caution">
    <text evidence="5">The sequence shown here is derived from an EMBL/GenBank/DDBJ whole genome shotgun (WGS) entry which is preliminary data.</text>
</comment>
<dbReference type="PANTHER" id="PTHR30629:SF2">
    <property type="entry name" value="PROPHAGE INTEGRASE INTS-RELATED"/>
    <property type="match status" value="1"/>
</dbReference>
<gene>
    <name evidence="5" type="ORF">FXB38_40850</name>
</gene>
<feature type="non-terminal residue" evidence="5">
    <location>
        <position position="346"/>
    </location>
</feature>
<keyword evidence="6" id="KW-1185">Reference proteome</keyword>
<name>A0A5S4VXY5_9BRAD</name>
<dbReference type="Proteomes" id="UP000324853">
    <property type="component" value="Unassembled WGS sequence"/>
</dbReference>
<evidence type="ECO:0000256" key="3">
    <source>
        <dbReference type="ARBA" id="ARBA00023125"/>
    </source>
</evidence>
<dbReference type="EMBL" id="VSSR01000119">
    <property type="protein sequence ID" value="TYL70955.1"/>
    <property type="molecule type" value="Genomic_DNA"/>
</dbReference>
<sequence>MPKNITEGDCRSRATKRRKIYDKDCRGLYVSLSPTAPPTFSLKYTHPITKKRAFHRLGIYDAVESNVAYWRKQATALKLKIANGQDIAAAARQERAIAAKRADITVSDLIDKYVAWISEEIEHKKHTEQGVIRKIRPRMKSHAELTLRLDRFVRPRLGPMIASEVTNRDIAQLQKDIIAGELIVKRGKTSKKGSISSARHMRKAVSSLFSWASEVGNDYVSTSPCFNLPKLPKEEPRKRKLSRDEIRRLWRGLDRPDITVDRRICLALKFALVSMLRTWEFLHIHESELQGNGLADWRPLVIVPEERVKPGRDIHLPLFDLAVEIAKEAMGNYTWMFAGRWGTEPL</sequence>
<dbReference type="AlphaFoldDB" id="A0A5S4VXY5"/>
<protein>
    <recommendedName>
        <fullName evidence="4">Integrase DNA-binding domain-containing protein</fullName>
    </recommendedName>
</protein>
<reference evidence="5 6" key="1">
    <citation type="submission" date="2019-08" db="EMBL/GenBank/DDBJ databases">
        <title>Bradyrhizobium hipponensis sp. nov., a rhizobium isolated from a Lupinus angustifolius root nodule in Tunisia.</title>
        <authorList>
            <person name="Off K."/>
            <person name="Rejili M."/>
            <person name="Mars M."/>
            <person name="Brachmann A."/>
            <person name="Marin M."/>
        </authorList>
    </citation>
    <scope>NUCLEOTIDE SEQUENCE [LARGE SCALE GENOMIC DNA]</scope>
    <source>
        <strain evidence="5 6">CTAW11</strain>
    </source>
</reference>
<dbReference type="InterPro" id="IPR025166">
    <property type="entry name" value="Integrase_DNA_bind_dom"/>
</dbReference>
<evidence type="ECO:0000256" key="2">
    <source>
        <dbReference type="ARBA" id="ARBA00022908"/>
    </source>
</evidence>
<dbReference type="GO" id="GO:0015074">
    <property type="term" value="P:DNA integration"/>
    <property type="evidence" value="ECO:0007669"/>
    <property type="project" value="UniProtKB-KW"/>
</dbReference>
<comment type="similarity">
    <text evidence="1">Belongs to the 'phage' integrase family.</text>
</comment>
<dbReference type="PANTHER" id="PTHR30629">
    <property type="entry name" value="PROPHAGE INTEGRASE"/>
    <property type="match status" value="1"/>
</dbReference>
<keyword evidence="2" id="KW-0229">DNA integration</keyword>
<dbReference type="OrthoDB" id="7615137at2"/>
<dbReference type="SUPFAM" id="SSF56349">
    <property type="entry name" value="DNA breaking-rejoining enzymes"/>
    <property type="match status" value="1"/>
</dbReference>
<feature type="domain" description="Integrase DNA-binding" evidence="4">
    <location>
        <begin position="11"/>
        <end position="94"/>
    </location>
</feature>